<dbReference type="CDD" id="cd00531">
    <property type="entry name" value="NTF2_like"/>
    <property type="match status" value="1"/>
</dbReference>
<gene>
    <name evidence="2" type="ORF">CWI80_00115</name>
</gene>
<dbReference type="Proteomes" id="UP000287022">
    <property type="component" value="Unassembled WGS sequence"/>
</dbReference>
<reference evidence="3" key="1">
    <citation type="journal article" date="2018" name="Front. Microbiol.">
        <title>Genome-Based Analysis Reveals the Taxonomy and Diversity of the Family Idiomarinaceae.</title>
        <authorList>
            <person name="Liu Y."/>
            <person name="Lai Q."/>
            <person name="Shao Z."/>
        </authorList>
    </citation>
    <scope>NUCLEOTIDE SEQUENCE [LARGE SCALE GENOMIC DNA]</scope>
    <source>
        <strain evidence="3">c121</strain>
    </source>
</reference>
<dbReference type="RefSeq" id="WP_034728148.1">
    <property type="nucleotide sequence ID" value="NZ_PIQE01000001.1"/>
</dbReference>
<evidence type="ECO:0000259" key="1">
    <source>
        <dbReference type="Pfam" id="PF12680"/>
    </source>
</evidence>
<dbReference type="InterPro" id="IPR032710">
    <property type="entry name" value="NTF2-like_dom_sf"/>
</dbReference>
<dbReference type="Pfam" id="PF12680">
    <property type="entry name" value="SnoaL_2"/>
    <property type="match status" value="1"/>
</dbReference>
<protein>
    <submittedName>
        <fullName evidence="2">Nuclear transport factor 2 family protein</fullName>
    </submittedName>
</protein>
<comment type="caution">
    <text evidence="2">The sequence shown here is derived from an EMBL/GenBank/DDBJ whole genome shotgun (WGS) entry which is preliminary data.</text>
</comment>
<sequence length="152" mass="17654">MRDDKASSSANNAIIERLRRFYDNFDDGAMAQLGELYHADVTFIDPVHQVQGLQALQDYFRHTMQGVDKCQFDFSIEAQQGRHAFVQWDMRLQHPKLAGGHEIVVPGVSHLEFDDDKIILQRDYYDMGAMVYEHVPVMRFLTRKVKQRLVPA</sequence>
<feature type="domain" description="SnoaL-like" evidence="1">
    <location>
        <begin position="18"/>
        <end position="119"/>
    </location>
</feature>
<dbReference type="AlphaFoldDB" id="A0A432Z7L1"/>
<organism evidence="2 3">
    <name type="scientific">Pseudidiomarina sediminum</name>
    <dbReference type="NCBI Taxonomy" id="431675"/>
    <lineage>
        <taxon>Bacteria</taxon>
        <taxon>Pseudomonadati</taxon>
        <taxon>Pseudomonadota</taxon>
        <taxon>Gammaproteobacteria</taxon>
        <taxon>Alteromonadales</taxon>
        <taxon>Idiomarinaceae</taxon>
        <taxon>Pseudidiomarina</taxon>
    </lineage>
</organism>
<dbReference type="SUPFAM" id="SSF54427">
    <property type="entry name" value="NTF2-like"/>
    <property type="match status" value="1"/>
</dbReference>
<proteinExistence type="predicted"/>
<keyword evidence="3" id="KW-1185">Reference proteome</keyword>
<dbReference type="Gene3D" id="3.10.450.50">
    <property type="match status" value="1"/>
</dbReference>
<dbReference type="EMBL" id="PIQE01000001">
    <property type="protein sequence ID" value="RUO73809.1"/>
    <property type="molecule type" value="Genomic_DNA"/>
</dbReference>
<name>A0A432Z7L1_9GAMM</name>
<accession>A0A432Z7L1</accession>
<evidence type="ECO:0000313" key="3">
    <source>
        <dbReference type="Proteomes" id="UP000287022"/>
    </source>
</evidence>
<dbReference type="STRING" id="1122124.GCA_000423165_01374"/>
<evidence type="ECO:0000313" key="2">
    <source>
        <dbReference type="EMBL" id="RUO73809.1"/>
    </source>
</evidence>
<dbReference type="InterPro" id="IPR037401">
    <property type="entry name" value="SnoaL-like"/>
</dbReference>